<reference evidence="2" key="1">
    <citation type="journal article" date="2019" name="Int. J. Syst. Evol. Microbiol.">
        <title>The Global Catalogue of Microorganisms (GCM) 10K type strain sequencing project: providing services to taxonomists for standard genome sequencing and annotation.</title>
        <authorList>
            <consortium name="The Broad Institute Genomics Platform"/>
            <consortium name="The Broad Institute Genome Sequencing Center for Infectious Disease"/>
            <person name="Wu L."/>
            <person name="Ma J."/>
        </authorList>
    </citation>
    <scope>NUCLEOTIDE SEQUENCE [LARGE SCALE GENOMIC DNA]</scope>
    <source>
        <strain evidence="2">KCTC 13193</strain>
    </source>
</reference>
<name>A0ABV7ABM9_9BACI</name>
<proteinExistence type="predicted"/>
<keyword evidence="2" id="KW-1185">Reference proteome</keyword>
<dbReference type="Proteomes" id="UP001595387">
    <property type="component" value="Unassembled WGS sequence"/>
</dbReference>
<gene>
    <name evidence="1" type="ORF">ACFODW_17495</name>
</gene>
<evidence type="ECO:0008006" key="3">
    <source>
        <dbReference type="Google" id="ProtNLM"/>
    </source>
</evidence>
<organism evidence="1 2">
    <name type="scientific">Virgibacillus sediminis</name>
    <dbReference type="NCBI Taxonomy" id="202260"/>
    <lineage>
        <taxon>Bacteria</taxon>
        <taxon>Bacillati</taxon>
        <taxon>Bacillota</taxon>
        <taxon>Bacilli</taxon>
        <taxon>Bacillales</taxon>
        <taxon>Bacillaceae</taxon>
        <taxon>Virgibacillus</taxon>
    </lineage>
</organism>
<evidence type="ECO:0000313" key="2">
    <source>
        <dbReference type="Proteomes" id="UP001595387"/>
    </source>
</evidence>
<accession>A0ABV7ABM9</accession>
<protein>
    <recommendedName>
        <fullName evidence="3">Hydrolase</fullName>
    </recommendedName>
</protein>
<dbReference type="EMBL" id="JBHRRZ010000040">
    <property type="protein sequence ID" value="MFC2950120.1"/>
    <property type="molecule type" value="Genomic_DNA"/>
</dbReference>
<sequence length="105" mass="12410">MLAEKKYYYVTVDTEEVREVSVPDSGIEFEIYATEGQVEELRQLFIKRNKRAVDASNYVHKPFDEWGADEERASYDKYMVEIYRKVYELGTARTKEKINELGIIN</sequence>
<comment type="caution">
    <text evidence="1">The sequence shown here is derived from an EMBL/GenBank/DDBJ whole genome shotgun (WGS) entry which is preliminary data.</text>
</comment>
<evidence type="ECO:0000313" key="1">
    <source>
        <dbReference type="EMBL" id="MFC2950120.1"/>
    </source>
</evidence>